<reference evidence="1 2" key="2">
    <citation type="journal article" date="2022" name="Mol. Ecol. Resour.">
        <title>The genomes of chicory, endive, great burdock and yacon provide insights into Asteraceae paleo-polyploidization history and plant inulin production.</title>
        <authorList>
            <person name="Fan W."/>
            <person name="Wang S."/>
            <person name="Wang H."/>
            <person name="Wang A."/>
            <person name="Jiang F."/>
            <person name="Liu H."/>
            <person name="Zhao H."/>
            <person name="Xu D."/>
            <person name="Zhang Y."/>
        </authorList>
    </citation>
    <scope>NUCLEOTIDE SEQUENCE [LARGE SCALE GENOMIC DNA]</scope>
    <source>
        <strain evidence="2">cv. Punajuju</strain>
        <tissue evidence="1">Leaves</tissue>
    </source>
</reference>
<protein>
    <submittedName>
        <fullName evidence="1">Uncharacterized protein</fullName>
    </submittedName>
</protein>
<comment type="caution">
    <text evidence="1">The sequence shown here is derived from an EMBL/GenBank/DDBJ whole genome shotgun (WGS) entry which is preliminary data.</text>
</comment>
<name>A0ACB9AMC8_CICIN</name>
<accession>A0ACB9AMC8</accession>
<evidence type="ECO:0000313" key="1">
    <source>
        <dbReference type="EMBL" id="KAI3711389.1"/>
    </source>
</evidence>
<keyword evidence="2" id="KW-1185">Reference proteome</keyword>
<dbReference type="Proteomes" id="UP001055811">
    <property type="component" value="Linkage Group LG07"/>
</dbReference>
<gene>
    <name evidence="1" type="ORF">L2E82_41434</name>
</gene>
<sequence length="72" mass="7749">MKGVNSRDFGGIPVTHPILVAPLFPHAQSCDLARLVHMLHAHPIATLPHPCQFLHTSADNLTLAGKSIPLLI</sequence>
<organism evidence="1 2">
    <name type="scientific">Cichorium intybus</name>
    <name type="common">Chicory</name>
    <dbReference type="NCBI Taxonomy" id="13427"/>
    <lineage>
        <taxon>Eukaryota</taxon>
        <taxon>Viridiplantae</taxon>
        <taxon>Streptophyta</taxon>
        <taxon>Embryophyta</taxon>
        <taxon>Tracheophyta</taxon>
        <taxon>Spermatophyta</taxon>
        <taxon>Magnoliopsida</taxon>
        <taxon>eudicotyledons</taxon>
        <taxon>Gunneridae</taxon>
        <taxon>Pentapetalae</taxon>
        <taxon>asterids</taxon>
        <taxon>campanulids</taxon>
        <taxon>Asterales</taxon>
        <taxon>Asteraceae</taxon>
        <taxon>Cichorioideae</taxon>
        <taxon>Cichorieae</taxon>
        <taxon>Cichoriinae</taxon>
        <taxon>Cichorium</taxon>
    </lineage>
</organism>
<evidence type="ECO:0000313" key="2">
    <source>
        <dbReference type="Proteomes" id="UP001055811"/>
    </source>
</evidence>
<proteinExistence type="predicted"/>
<reference evidence="2" key="1">
    <citation type="journal article" date="2022" name="Mol. Ecol. Resour.">
        <title>The genomes of chicory, endive, great burdock and yacon provide insights into Asteraceae palaeo-polyploidization history and plant inulin production.</title>
        <authorList>
            <person name="Fan W."/>
            <person name="Wang S."/>
            <person name="Wang H."/>
            <person name="Wang A."/>
            <person name="Jiang F."/>
            <person name="Liu H."/>
            <person name="Zhao H."/>
            <person name="Xu D."/>
            <person name="Zhang Y."/>
        </authorList>
    </citation>
    <scope>NUCLEOTIDE SEQUENCE [LARGE SCALE GENOMIC DNA]</scope>
    <source>
        <strain evidence="2">cv. Punajuju</strain>
    </source>
</reference>
<dbReference type="EMBL" id="CM042015">
    <property type="protein sequence ID" value="KAI3711389.1"/>
    <property type="molecule type" value="Genomic_DNA"/>
</dbReference>